<gene>
    <name evidence="2" type="ORF">PPAR00522_LOCUS2381</name>
</gene>
<evidence type="ECO:0000313" key="2">
    <source>
        <dbReference type="EMBL" id="CAD8765992.1"/>
    </source>
</evidence>
<name>A0A7S0UPT3_9CHLO</name>
<evidence type="ECO:0000256" key="1">
    <source>
        <dbReference type="SAM" id="MobiDB-lite"/>
    </source>
</evidence>
<feature type="region of interest" description="Disordered" evidence="1">
    <location>
        <begin position="185"/>
        <end position="208"/>
    </location>
</feature>
<organism evidence="2">
    <name type="scientific">Polytomella parva</name>
    <dbReference type="NCBI Taxonomy" id="51329"/>
    <lineage>
        <taxon>Eukaryota</taxon>
        <taxon>Viridiplantae</taxon>
        <taxon>Chlorophyta</taxon>
        <taxon>core chlorophytes</taxon>
        <taxon>Chlorophyceae</taxon>
        <taxon>CS clade</taxon>
        <taxon>Chlamydomonadales</taxon>
        <taxon>Chlamydomonadaceae</taxon>
        <taxon>Polytomella</taxon>
    </lineage>
</organism>
<protein>
    <submittedName>
        <fullName evidence="2">Uncharacterized protein</fullName>
    </submittedName>
</protein>
<accession>A0A7S0UPT3</accession>
<sequence length="208" mass="22638">MDNRDSTFCLYYRSNQTSGSKDYGQCQSSTFCVDYMGPPLRLVGSDLRFLQSLRKPKAVTENSNMLSLSLPSYRYLNTSNLQKSTASMVSNNDSILPLNSNGKSLPSIGASAGSQSAETKKDIIWDGLHHYVVDVPKNSSPGSWRPPRIRKEDLQKGLIIGARELPGAEGVRLVGGKYRYLPSLGGSQSPDSVVGFGTERGLRSAKSP</sequence>
<dbReference type="AlphaFoldDB" id="A0A7S0UPT3"/>
<reference evidence="2" key="1">
    <citation type="submission" date="2021-01" db="EMBL/GenBank/DDBJ databases">
        <authorList>
            <person name="Corre E."/>
            <person name="Pelletier E."/>
            <person name="Niang G."/>
            <person name="Scheremetjew M."/>
            <person name="Finn R."/>
            <person name="Kale V."/>
            <person name="Holt S."/>
            <person name="Cochrane G."/>
            <person name="Meng A."/>
            <person name="Brown T."/>
            <person name="Cohen L."/>
        </authorList>
    </citation>
    <scope>NUCLEOTIDE SEQUENCE</scope>
    <source>
        <strain evidence="2">SAG 63-3</strain>
    </source>
</reference>
<dbReference type="EMBL" id="HBFM01004139">
    <property type="protein sequence ID" value="CAD8765992.1"/>
    <property type="molecule type" value="Transcribed_RNA"/>
</dbReference>
<proteinExistence type="predicted"/>